<keyword evidence="1" id="KW-0238">DNA-binding</keyword>
<dbReference type="Pfam" id="PF13102">
    <property type="entry name" value="Phage_int_SAM_5"/>
    <property type="match status" value="1"/>
</dbReference>
<evidence type="ECO:0000256" key="2">
    <source>
        <dbReference type="ARBA" id="ARBA00023172"/>
    </source>
</evidence>
<protein>
    <recommendedName>
        <fullName evidence="3">Phage integrase SAM-like domain-containing protein</fullName>
    </recommendedName>
</protein>
<evidence type="ECO:0000256" key="1">
    <source>
        <dbReference type="ARBA" id="ARBA00023125"/>
    </source>
</evidence>
<keyword evidence="2" id="KW-0233">DNA recombination</keyword>
<reference evidence="4 5" key="1">
    <citation type="submission" date="2016-07" db="EMBL/GenBank/DDBJ databases">
        <title>Revisiting the Taxonomy of the Elizabethkingia Genus based on Whole-Genome Sequencing, Optical Mapping, and MALDI-TOF.</title>
        <authorList>
            <person name="Nicholson A.C."/>
        </authorList>
    </citation>
    <scope>NUCLEOTIDE SEQUENCE [LARGE SCALE GENOMIC DNA]</scope>
    <source>
        <strain evidence="4 5">C1558</strain>
    </source>
</reference>
<dbReference type="InterPro" id="IPR025269">
    <property type="entry name" value="SAM-like_dom"/>
</dbReference>
<evidence type="ECO:0000259" key="3">
    <source>
        <dbReference type="Pfam" id="PF13102"/>
    </source>
</evidence>
<organism evidence="4 5">
    <name type="scientific">Elizabethkingia ursingii</name>
    <dbReference type="NCBI Taxonomy" id="1756150"/>
    <lineage>
        <taxon>Bacteria</taxon>
        <taxon>Pseudomonadati</taxon>
        <taxon>Bacteroidota</taxon>
        <taxon>Flavobacteriia</taxon>
        <taxon>Flavobacteriales</taxon>
        <taxon>Weeksellaceae</taxon>
        <taxon>Elizabethkingia</taxon>
    </lineage>
</organism>
<proteinExistence type="predicted"/>
<dbReference type="Gene3D" id="1.10.443.10">
    <property type="entry name" value="Intergrase catalytic core"/>
    <property type="match status" value="1"/>
</dbReference>
<dbReference type="InterPro" id="IPR010998">
    <property type="entry name" value="Integrase_recombinase_N"/>
</dbReference>
<dbReference type="SUPFAM" id="SSF56349">
    <property type="entry name" value="DNA breaking-rejoining enzymes"/>
    <property type="match status" value="1"/>
</dbReference>
<dbReference type="InterPro" id="IPR011010">
    <property type="entry name" value="DNA_brk_join_enz"/>
</dbReference>
<dbReference type="InterPro" id="IPR013762">
    <property type="entry name" value="Integrase-like_cat_sf"/>
</dbReference>
<evidence type="ECO:0000313" key="4">
    <source>
        <dbReference type="EMBL" id="OPB88512.1"/>
    </source>
</evidence>
<comment type="caution">
    <text evidence="4">The sequence shown here is derived from an EMBL/GenBank/DDBJ whole genome shotgun (WGS) entry which is preliminary data.</text>
</comment>
<keyword evidence="5" id="KW-1185">Reference proteome</keyword>
<sequence>MASVSFFIRGKIVDKESTIWVRFRDKNIDVSVPIPYLTCKPKEWKDGKCRVSSKKMYENDTDTVNVRLSKLESEIISRYAVDNPEHESKVWLKEVISPSQKLDTEKVYSDNVISFIETYIQMKKDHISESTLKTANGTKQSLARYVSYKKESNKLYKGLFFKDIDNNFKNDFERYSLQEVYKVSTTYKTLRFLKMMCDIAESHDIETHRNVKSWRFEMDKVLKNTPKSVYLTFEELDKIEQTEMPNDYLDNARDWLLISCYTGQRVSDYMRFTPSMIIEDSEGYKYLEFTQIKTGKKMQIPLLKKVQEVLDKRGGEFPRKISDVKLNLYIKDVCKIAGLDEILYNGKTMVIEREGKKKITRKIFGEYPKHELVTSHIGRKSFASNFYEKIPTTYLLNFTGHTTEKQLLAYINKTEVEKAKSTAKIFNNLGY</sequence>
<evidence type="ECO:0000313" key="5">
    <source>
        <dbReference type="Proteomes" id="UP000190016"/>
    </source>
</evidence>
<dbReference type="RefSeq" id="WP_078778784.1">
    <property type="nucleotide sequence ID" value="NZ_MBDS01000015.1"/>
</dbReference>
<gene>
    <name evidence="4" type="ORF">BB021_08165</name>
</gene>
<dbReference type="Proteomes" id="UP000190016">
    <property type="component" value="Unassembled WGS sequence"/>
</dbReference>
<dbReference type="Gene3D" id="1.10.150.130">
    <property type="match status" value="1"/>
</dbReference>
<accession>A0ABX3N848</accession>
<name>A0ABX3N848_9FLAO</name>
<dbReference type="EMBL" id="MBDS01000015">
    <property type="protein sequence ID" value="OPB88512.1"/>
    <property type="molecule type" value="Genomic_DNA"/>
</dbReference>
<feature type="domain" description="Phage integrase SAM-like" evidence="3">
    <location>
        <begin position="111"/>
        <end position="205"/>
    </location>
</feature>